<dbReference type="RefSeq" id="WP_050338800.1">
    <property type="nucleotide sequence ID" value="NZ_AZCU01000003.1"/>
</dbReference>
<gene>
    <name evidence="2" type="ORF">FD24_GL002204</name>
</gene>
<dbReference type="GO" id="GO:0000156">
    <property type="term" value="F:phosphorelay response regulator activity"/>
    <property type="evidence" value="ECO:0007669"/>
    <property type="project" value="InterPro"/>
</dbReference>
<dbReference type="PANTHER" id="PTHR37299:SF4">
    <property type="entry name" value="TRANSCRIPTIONAL REGULATOR"/>
    <property type="match status" value="1"/>
</dbReference>
<dbReference type="SMART" id="SM00850">
    <property type="entry name" value="LytTR"/>
    <property type="match status" value="1"/>
</dbReference>
<dbReference type="InterPro" id="IPR007492">
    <property type="entry name" value="LytTR_DNA-bd_dom"/>
</dbReference>
<feature type="domain" description="HTH LytTR-type" evidence="1">
    <location>
        <begin position="44"/>
        <end position="147"/>
    </location>
</feature>
<dbReference type="InterPro" id="IPR046947">
    <property type="entry name" value="LytR-like"/>
</dbReference>
<protein>
    <recommendedName>
        <fullName evidence="1">HTH LytTR-type domain-containing protein</fullName>
    </recommendedName>
</protein>
<dbReference type="GeneID" id="49393836"/>
<evidence type="ECO:0000259" key="1">
    <source>
        <dbReference type="PROSITE" id="PS50930"/>
    </source>
</evidence>
<dbReference type="AlphaFoldDB" id="A0A837RCL3"/>
<dbReference type="Pfam" id="PF04397">
    <property type="entry name" value="LytTR"/>
    <property type="match status" value="1"/>
</dbReference>
<sequence length="151" mass="16782">MKVHLIHNSEIDAPRITLEIPDDYPDSDALVAALENLVSAVVTLTVSQRGQLIQLPVTDILFIEATGHQVAAHTRTGVYRVNHSLTAVGAKLPSEFMRVSKSAIVNTRQVYALTKTLTGNLIAFHDSPKQLYASRRYYSPLKYRLEQKGLL</sequence>
<accession>A0A837RCL3</accession>
<name>A0A837RCL3_LACPE</name>
<evidence type="ECO:0000313" key="2">
    <source>
        <dbReference type="EMBL" id="KRK26464.1"/>
    </source>
</evidence>
<dbReference type="GO" id="GO:0003677">
    <property type="term" value="F:DNA binding"/>
    <property type="evidence" value="ECO:0007669"/>
    <property type="project" value="InterPro"/>
</dbReference>
<dbReference type="Proteomes" id="UP000051020">
    <property type="component" value="Unassembled WGS sequence"/>
</dbReference>
<comment type="caution">
    <text evidence="2">The sequence shown here is derived from an EMBL/GenBank/DDBJ whole genome shotgun (WGS) entry which is preliminary data.</text>
</comment>
<evidence type="ECO:0000313" key="3">
    <source>
        <dbReference type="Proteomes" id="UP000051020"/>
    </source>
</evidence>
<dbReference type="EMBL" id="AZCU01000003">
    <property type="protein sequence ID" value="KRK26464.1"/>
    <property type="molecule type" value="Genomic_DNA"/>
</dbReference>
<proteinExistence type="predicted"/>
<dbReference type="Gene3D" id="2.40.50.1020">
    <property type="entry name" value="LytTr DNA-binding domain"/>
    <property type="match status" value="1"/>
</dbReference>
<reference evidence="2 3" key="1">
    <citation type="journal article" date="2015" name="Genome Announc.">
        <title>Expanding the biotechnology potential of lactobacilli through comparative genomics of 213 strains and associated genera.</title>
        <authorList>
            <person name="Sun Z."/>
            <person name="Harris H.M."/>
            <person name="McCann A."/>
            <person name="Guo C."/>
            <person name="Argimon S."/>
            <person name="Zhang W."/>
            <person name="Yang X."/>
            <person name="Jeffery I.B."/>
            <person name="Cooney J.C."/>
            <person name="Kagawa T.F."/>
            <person name="Liu W."/>
            <person name="Song Y."/>
            <person name="Salvetti E."/>
            <person name="Wrobel A."/>
            <person name="Rasinkangas P."/>
            <person name="Parkhill J."/>
            <person name="Rea M.C."/>
            <person name="O'Sullivan O."/>
            <person name="Ritari J."/>
            <person name="Douillard F.P."/>
            <person name="Paul Ross R."/>
            <person name="Yang R."/>
            <person name="Briner A.E."/>
            <person name="Felis G.E."/>
            <person name="de Vos W.M."/>
            <person name="Barrangou R."/>
            <person name="Klaenhammer T.R."/>
            <person name="Caufield P.W."/>
            <person name="Cui Y."/>
            <person name="Zhang H."/>
            <person name="O'Toole P.W."/>
        </authorList>
    </citation>
    <scope>NUCLEOTIDE SEQUENCE [LARGE SCALE GENOMIC DNA]</scope>
    <source>
        <strain evidence="2 3">DSM 20314</strain>
    </source>
</reference>
<dbReference type="PANTHER" id="PTHR37299">
    <property type="entry name" value="TRANSCRIPTIONAL REGULATOR-RELATED"/>
    <property type="match status" value="1"/>
</dbReference>
<dbReference type="PROSITE" id="PS50930">
    <property type="entry name" value="HTH_LYTTR"/>
    <property type="match status" value="1"/>
</dbReference>
<organism evidence="2 3">
    <name type="scientific">Lactiplantibacillus pentosus DSM 20314</name>
    <dbReference type="NCBI Taxonomy" id="1423791"/>
    <lineage>
        <taxon>Bacteria</taxon>
        <taxon>Bacillati</taxon>
        <taxon>Bacillota</taxon>
        <taxon>Bacilli</taxon>
        <taxon>Lactobacillales</taxon>
        <taxon>Lactobacillaceae</taxon>
        <taxon>Lactiplantibacillus</taxon>
    </lineage>
</organism>